<protein>
    <submittedName>
        <fullName evidence="1">Uncharacterized protein</fullName>
    </submittedName>
</protein>
<sequence>MLLIFPHHHPLLPQAKGFPSLSHIHQVQRFSIPLLSCLHLLKTQMKLMSNRSWSLWKLIGPVPRTLSPLPALPLAPRQAPSVGLTVRSSTLESGCTPTWCS</sequence>
<reference evidence="1" key="1">
    <citation type="submission" date="2021-05" db="EMBL/GenBank/DDBJ databases">
        <authorList>
            <person name="Alioto T."/>
            <person name="Alioto T."/>
            <person name="Gomez Garrido J."/>
        </authorList>
    </citation>
    <scope>NUCLEOTIDE SEQUENCE</scope>
</reference>
<dbReference type="EMBL" id="HBUF01076764">
    <property type="protein sequence ID" value="CAG6631436.1"/>
    <property type="molecule type" value="Transcribed_RNA"/>
</dbReference>
<evidence type="ECO:0000313" key="1">
    <source>
        <dbReference type="EMBL" id="CAG6631436.1"/>
    </source>
</evidence>
<name>A0A8D8QGV0_9HEMI</name>
<proteinExistence type="predicted"/>
<accession>A0A8D8QGV0</accession>
<organism evidence="1">
    <name type="scientific">Cacopsylla melanoneura</name>
    <dbReference type="NCBI Taxonomy" id="428564"/>
    <lineage>
        <taxon>Eukaryota</taxon>
        <taxon>Metazoa</taxon>
        <taxon>Ecdysozoa</taxon>
        <taxon>Arthropoda</taxon>
        <taxon>Hexapoda</taxon>
        <taxon>Insecta</taxon>
        <taxon>Pterygota</taxon>
        <taxon>Neoptera</taxon>
        <taxon>Paraneoptera</taxon>
        <taxon>Hemiptera</taxon>
        <taxon>Sternorrhyncha</taxon>
        <taxon>Psylloidea</taxon>
        <taxon>Psyllidae</taxon>
        <taxon>Psyllinae</taxon>
        <taxon>Cacopsylla</taxon>
    </lineage>
</organism>
<dbReference type="AlphaFoldDB" id="A0A8D8QGV0"/>